<dbReference type="VEuPathDB" id="FungiDB:RhiirFUN_018992"/>
<accession>A0A2I1GZM4</accession>
<organism evidence="1 2">
    <name type="scientific">Rhizophagus irregularis</name>
    <dbReference type="NCBI Taxonomy" id="588596"/>
    <lineage>
        <taxon>Eukaryota</taxon>
        <taxon>Fungi</taxon>
        <taxon>Fungi incertae sedis</taxon>
        <taxon>Mucoromycota</taxon>
        <taxon>Glomeromycotina</taxon>
        <taxon>Glomeromycetes</taxon>
        <taxon>Glomerales</taxon>
        <taxon>Glomeraceae</taxon>
        <taxon>Rhizophagus</taxon>
    </lineage>
</organism>
<keyword evidence="2" id="KW-1185">Reference proteome</keyword>
<dbReference type="AlphaFoldDB" id="A0A2I1GZM4"/>
<dbReference type="Proteomes" id="UP000234323">
    <property type="component" value="Unassembled WGS sequence"/>
</dbReference>
<dbReference type="VEuPathDB" id="FungiDB:RhiirA1_505919"/>
<name>A0A2I1GZM4_9GLOM</name>
<dbReference type="EMBL" id="LLXI01001135">
    <property type="protein sequence ID" value="PKY52079.1"/>
    <property type="molecule type" value="Genomic_DNA"/>
</dbReference>
<evidence type="ECO:0000313" key="2">
    <source>
        <dbReference type="Proteomes" id="UP000234323"/>
    </source>
</evidence>
<reference evidence="1 2" key="1">
    <citation type="submission" date="2015-10" db="EMBL/GenBank/DDBJ databases">
        <title>Genome analyses suggest a sexual origin of heterokaryosis in a supposedly ancient asexual fungus.</title>
        <authorList>
            <person name="Ropars J."/>
            <person name="Sedzielewska K."/>
            <person name="Noel J."/>
            <person name="Charron P."/>
            <person name="Farinelli L."/>
            <person name="Marton T."/>
            <person name="Kruger M."/>
            <person name="Pelin A."/>
            <person name="Brachmann A."/>
            <person name="Corradi N."/>
        </authorList>
    </citation>
    <scope>NUCLEOTIDE SEQUENCE [LARGE SCALE GENOMIC DNA]</scope>
    <source>
        <strain evidence="1 2">A4</strain>
    </source>
</reference>
<comment type="caution">
    <text evidence="1">The sequence shown here is derived from an EMBL/GenBank/DDBJ whole genome shotgun (WGS) entry which is preliminary data.</text>
</comment>
<sequence>MATSSTFNSNNFTSSSKLELFMNCNSRIFTLLKFEFKLLIESSEKDCVKVVNVEESTAVDQSPAIELAYLYEKMKFAEIRTIRAKQDETIHAAQIILGCHNYNLGCHNSFDETMSWYCYRRYFEKKYSAILPGILKKGVKGLIMNKKAYKLASGQIYDEMLQHLSGVSRVNLRKKTQLTKPIYILFSEIEENKIMRIKSYSANKLLKLTNMQIDTIKTTLREKNSCTHVTSEMITSDATAPAKSKVRIPIASTNSSVPVNSPVIPYDACTPYINVTLKEYPYLSLYNSDRYNDEYEFKSSGLCPGCEKEHDKGKVIG</sequence>
<dbReference type="VEuPathDB" id="FungiDB:FUN_017788"/>
<protein>
    <submittedName>
        <fullName evidence="1">Uncharacterized protein</fullName>
    </submittedName>
</protein>
<proteinExistence type="predicted"/>
<gene>
    <name evidence="1" type="ORF">RhiirA4_469493</name>
</gene>
<evidence type="ECO:0000313" key="1">
    <source>
        <dbReference type="EMBL" id="PKY52079.1"/>
    </source>
</evidence>